<keyword evidence="1" id="KW-0175">Coiled coil</keyword>
<organism evidence="2 3">
    <name type="scientific">Aureobasidium melanogenum</name>
    <name type="common">Aureobasidium pullulans var. melanogenum</name>
    <dbReference type="NCBI Taxonomy" id="46634"/>
    <lineage>
        <taxon>Eukaryota</taxon>
        <taxon>Fungi</taxon>
        <taxon>Dikarya</taxon>
        <taxon>Ascomycota</taxon>
        <taxon>Pezizomycotina</taxon>
        <taxon>Dothideomycetes</taxon>
        <taxon>Dothideomycetidae</taxon>
        <taxon>Dothideales</taxon>
        <taxon>Saccotheciaceae</taxon>
        <taxon>Aureobasidium</taxon>
    </lineage>
</organism>
<reference evidence="2" key="2">
    <citation type="submission" date="2021-08" db="EMBL/GenBank/DDBJ databases">
        <authorList>
            <person name="Gostincar C."/>
            <person name="Sun X."/>
            <person name="Song Z."/>
            <person name="Gunde-Cimerman N."/>
        </authorList>
    </citation>
    <scope>NUCLEOTIDE SEQUENCE</scope>
    <source>
        <strain evidence="2">EXF-9911</strain>
    </source>
</reference>
<evidence type="ECO:0000313" key="3">
    <source>
        <dbReference type="Proteomes" id="UP000779574"/>
    </source>
</evidence>
<sequence>MSSGASIVKKVQPQDVTAWTYDIQMQMLKENILKLKKNLTEANANQVKENEEAIAEKKIALEKHCRQFGMKYGKWGTEESEIKLEEANDEMTNGDVKMNGDNTVVPTDPVDAVAGAALDETKTPQSPTVNMHDSNGVESIENHEETSMAISHDAPTGIGLDDPFVTPAGHIAPANLFHAPTGTFQTDPFTNYNGGYAPDFNTNDPLLDQNIGSAAGPAVDIDKFLDDQEANYTTSAGHGDDAGMDFGGEGDEMEVDTMISHAPVAEIEEPVIPGMEKYDNL</sequence>
<dbReference type="EMBL" id="JAHFXF010000982">
    <property type="protein sequence ID" value="KAG9679764.1"/>
    <property type="molecule type" value="Genomic_DNA"/>
</dbReference>
<feature type="non-terminal residue" evidence="2">
    <location>
        <position position="281"/>
    </location>
</feature>
<dbReference type="OrthoDB" id="3911324at2759"/>
<evidence type="ECO:0000313" key="2">
    <source>
        <dbReference type="EMBL" id="KAG9679764.1"/>
    </source>
</evidence>
<reference evidence="2" key="1">
    <citation type="journal article" date="2021" name="J Fungi (Basel)">
        <title>Virulence traits and population genomics of the black yeast Aureobasidium melanogenum.</title>
        <authorList>
            <person name="Cernosa A."/>
            <person name="Sun X."/>
            <person name="Gostincar C."/>
            <person name="Fang C."/>
            <person name="Gunde-Cimerman N."/>
            <person name="Song Z."/>
        </authorList>
    </citation>
    <scope>NUCLEOTIDE SEQUENCE</scope>
    <source>
        <strain evidence="2">EXF-9911</strain>
    </source>
</reference>
<protein>
    <submittedName>
        <fullName evidence="2">Uncharacterized protein</fullName>
    </submittedName>
</protein>
<name>A0A9P8E4U0_AURME</name>
<dbReference type="AlphaFoldDB" id="A0A9P8E4U0"/>
<gene>
    <name evidence="2" type="ORF">KCU76_g15243</name>
</gene>
<proteinExistence type="predicted"/>
<feature type="coiled-coil region" evidence="1">
    <location>
        <begin position="25"/>
        <end position="56"/>
    </location>
</feature>
<comment type="caution">
    <text evidence="2">The sequence shown here is derived from an EMBL/GenBank/DDBJ whole genome shotgun (WGS) entry which is preliminary data.</text>
</comment>
<evidence type="ECO:0000256" key="1">
    <source>
        <dbReference type="SAM" id="Coils"/>
    </source>
</evidence>
<dbReference type="Proteomes" id="UP000779574">
    <property type="component" value="Unassembled WGS sequence"/>
</dbReference>
<accession>A0A9P8E4U0</accession>